<dbReference type="InterPro" id="IPR001611">
    <property type="entry name" value="Leu-rich_rpt"/>
</dbReference>
<evidence type="ECO:0000256" key="8">
    <source>
        <dbReference type="ARBA" id="ARBA00023157"/>
    </source>
</evidence>
<dbReference type="EMBL" id="CAJOBB010000803">
    <property type="protein sequence ID" value="CAF3754908.1"/>
    <property type="molecule type" value="Genomic_DNA"/>
</dbReference>
<dbReference type="InterPro" id="IPR000152">
    <property type="entry name" value="EGF-type_Asp/Asn_hydroxyl_site"/>
</dbReference>
<dbReference type="PROSITE" id="PS01225">
    <property type="entry name" value="CTCK_2"/>
    <property type="match status" value="1"/>
</dbReference>
<dbReference type="Pfam" id="PF13855">
    <property type="entry name" value="LRR_8"/>
    <property type="match status" value="4"/>
</dbReference>
<dbReference type="SMART" id="SM00179">
    <property type="entry name" value="EGF_CA"/>
    <property type="match status" value="6"/>
</dbReference>
<dbReference type="FunFam" id="3.80.10.10:FF:000004">
    <property type="entry name" value="Slit guidance ligand 2"/>
    <property type="match status" value="1"/>
</dbReference>
<dbReference type="SMART" id="SM00041">
    <property type="entry name" value="CT"/>
    <property type="match status" value="1"/>
</dbReference>
<gene>
    <name evidence="15" type="ORF">KXQ929_LOCUS14457</name>
</gene>
<feature type="domain" description="EGF-like" evidence="14">
    <location>
        <begin position="942"/>
        <end position="978"/>
    </location>
</feature>
<feature type="disulfide bond" evidence="10">
    <location>
        <begin position="891"/>
        <end position="900"/>
    </location>
</feature>
<dbReference type="PANTHER" id="PTHR24369:SF210">
    <property type="entry name" value="CHAOPTIN-RELATED"/>
    <property type="match status" value="1"/>
</dbReference>
<keyword evidence="7" id="KW-0677">Repeat</keyword>
<evidence type="ECO:0000259" key="12">
    <source>
        <dbReference type="PROSITE" id="PS01225"/>
    </source>
</evidence>
<dbReference type="SUPFAM" id="SSF57196">
    <property type="entry name" value="EGF/Laminin"/>
    <property type="match status" value="6"/>
</dbReference>
<evidence type="ECO:0000256" key="4">
    <source>
        <dbReference type="ARBA" id="ARBA00022536"/>
    </source>
</evidence>
<dbReference type="FunFam" id="3.80.10.10:FF:000002">
    <property type="entry name" value="Slit guidance ligand 2"/>
    <property type="match status" value="3"/>
</dbReference>
<dbReference type="SMART" id="SM00013">
    <property type="entry name" value="LRRNT"/>
    <property type="match status" value="4"/>
</dbReference>
<dbReference type="GO" id="GO:0005509">
    <property type="term" value="F:calcium ion binding"/>
    <property type="evidence" value="ECO:0007669"/>
    <property type="project" value="InterPro"/>
</dbReference>
<dbReference type="InterPro" id="IPR032675">
    <property type="entry name" value="LRR_dom_sf"/>
</dbReference>
<feature type="disulfide bond" evidence="10">
    <location>
        <begin position="1318"/>
        <end position="1327"/>
    </location>
</feature>
<dbReference type="SMART" id="SM00082">
    <property type="entry name" value="LRRCT"/>
    <property type="match status" value="4"/>
</dbReference>
<dbReference type="Gene3D" id="2.10.25.10">
    <property type="entry name" value="Laminin"/>
    <property type="match status" value="6"/>
</dbReference>
<dbReference type="FunFam" id="2.10.25.10:FF:000472">
    <property type="entry name" value="Uncharacterized protein, isoform A"/>
    <property type="match status" value="1"/>
</dbReference>
<dbReference type="Proteomes" id="UP000663868">
    <property type="component" value="Unassembled WGS sequence"/>
</dbReference>
<feature type="disulfide bond" evidence="10">
    <location>
        <begin position="1024"/>
        <end position="1034"/>
    </location>
</feature>
<dbReference type="PROSITE" id="PS01186">
    <property type="entry name" value="EGF_2"/>
    <property type="match status" value="5"/>
</dbReference>
<accession>A0A818YMC1</accession>
<dbReference type="PROSITE" id="PS50025">
    <property type="entry name" value="LAM_G_DOMAIN"/>
    <property type="match status" value="1"/>
</dbReference>
<feature type="domain" description="EGF-like" evidence="14">
    <location>
        <begin position="864"/>
        <end position="901"/>
    </location>
</feature>
<dbReference type="GO" id="GO:0005886">
    <property type="term" value="C:plasma membrane"/>
    <property type="evidence" value="ECO:0007669"/>
    <property type="project" value="UniProtKB-SubCell"/>
</dbReference>
<name>A0A818YMC1_9BILA</name>
<feature type="domain" description="EGF-like" evidence="14">
    <location>
        <begin position="980"/>
        <end position="1018"/>
    </location>
</feature>
<evidence type="ECO:0000313" key="16">
    <source>
        <dbReference type="Proteomes" id="UP000663868"/>
    </source>
</evidence>
<dbReference type="GO" id="GO:0098552">
    <property type="term" value="C:side of membrane"/>
    <property type="evidence" value="ECO:0007669"/>
    <property type="project" value="UniProtKB-KW"/>
</dbReference>
<dbReference type="GO" id="GO:0042995">
    <property type="term" value="C:cell projection"/>
    <property type="evidence" value="ECO:0007669"/>
    <property type="project" value="UniProtKB-SubCell"/>
</dbReference>
<evidence type="ECO:0000256" key="3">
    <source>
        <dbReference type="ARBA" id="ARBA00022525"/>
    </source>
</evidence>
<dbReference type="InterPro" id="IPR006207">
    <property type="entry name" value="Cys_knot_C"/>
</dbReference>
<dbReference type="Pfam" id="PF12661">
    <property type="entry name" value="hEGF"/>
    <property type="match status" value="1"/>
</dbReference>
<dbReference type="PROSITE" id="PS01185">
    <property type="entry name" value="CTCK_1"/>
    <property type="match status" value="1"/>
</dbReference>
<keyword evidence="4 10" id="KW-0245">EGF-like domain</keyword>
<feature type="domain" description="EGF-like" evidence="14">
    <location>
        <begin position="1072"/>
        <end position="1109"/>
    </location>
</feature>
<dbReference type="Gene3D" id="2.60.120.200">
    <property type="match status" value="1"/>
</dbReference>
<feature type="disulfide bond" evidence="10">
    <location>
        <begin position="1008"/>
        <end position="1017"/>
    </location>
</feature>
<keyword evidence="6 11" id="KW-0732">Signal</keyword>
<feature type="signal peptide" evidence="11">
    <location>
        <begin position="1"/>
        <end position="23"/>
    </location>
</feature>
<evidence type="ECO:0000256" key="7">
    <source>
        <dbReference type="ARBA" id="ARBA00022737"/>
    </source>
</evidence>
<sequence length="1423" mass="161241">MTLLLLSCSIYILLLFQQHITSACPPVCSCHGPNVDCSNRGLQTIPSGIPRNVFKLELQFNNLSIIRKDDFKVLRQLRILNLQDNQIHTIDTDAFRDLTSLEKLRLNGNKLNHLVDGTFGSLKQLQRLDLSSNRLRAIKKGTLQGLQEIDNLQLDHNEISCIEAEAINGLNRLEIIRLHDNQFVCDCRLLWLAKYLKLHPFLGLNARCRDSNTLNSKDITSLIDDEKQCNSMDVDDIDYTCNVPICPYPCTCFNGVVDCKDKDLTEIPRNIPDTTIELRLEKNRIIEIPPKIFLHLKKLRRLDISNNLIATIYPDSFAGLKSLNSLLLNANKIVCVRGDTFRGLEKLSLLSLYDNQLKTLANDTFSPLKSIQTLHLARNPFICDCHLRWLNAYLREKQIETSGVRCAGPRRMAKRKFGVLNDRRFRCRNRMEYEQTTYSAQCGVQCPKGCTCDGTTVICRGLQLQEIPNDIPPFTTILHLQDNLIKRVPRDGSFRRLRSLRTLDLRNNRLEEIDDDAFDGADSLNELFLNDNNLNVITSQTFNGLKNIRTLMLRTNKLTYIKNDTFFDMDTLKTLSLHDNRIKCIAPGSFDRLRSLSTLDLLSNPFVCNCHMKWLKIWLKQSKIVTGFPKCMSPTKLRNIPIVNLTDNDFVCSPTEVDVCDVSYPNHCPQNCSCYNHVVRCSHAQLKNIPYEQMPIDTEELYLDANEIQEIPAELTNRLIYLIRIDLSYNKLRVIPANIFSNLTRLETLILSYNKIRCLESSSFKGLKNLRILSLHGNEISTIPEGSFNDLTALSHVALGGNPLYCDCHLGWLSSWIKTDYVEPGIARCAGPPQMANKLLLTSPIFFFQCNNESESKRYREKCDPCLNGENHCSNNGSCRALSTEKFTCDCLSAYHGKYCEKLIDVCFDNPCKSNGTCQALADGRFKCYCSPGFTGNRCEMNLDDCISHRCQNNGTCIDRINDYSCNCLPFYTGKYCEIKFNWCEGDLNPCKNKGRCLKTINSYKCECSLGWGGSNCTDNVNDCSNHACQFGVCVDGLNGYTCKCDIGFSGQYCEIAPQLESPFISNTTRTTPTRCTTDICSNNGICYEESLNNLRCRCYPGFIGDRCVMLKSIHSITNDSYMKLPKPNVYPRSNITIVFSTTHSSGILVYFGHLGHMVAEIFMGRIRVSYDVGNSPGSVMFSYDTVNDGKLHELQLISVGQNFSLTVDRGYTRHINNRGQRAYLNTSEIRALYIAGIPYDLTARALQLWHIREATSFQGCIHALYINDDPINFANVDYRHKILPGCETNEYDQSSCTTATCQHGQCRLDNFNYKCICHEGYTGSACSQPITTSIALPLVHSCGLSIETGYYIDPLTKCTSNRRLRMTKCTGLCSSSNNTTQSSCCKPIEAKRRFFRMTCASGFTYRQSLDFFKQCTCSNTVC</sequence>
<dbReference type="SMART" id="SM00369">
    <property type="entry name" value="LRR_TYP"/>
    <property type="match status" value="16"/>
</dbReference>
<feature type="domain" description="CTCK" evidence="12">
    <location>
        <begin position="1343"/>
        <end position="1423"/>
    </location>
</feature>
<dbReference type="InterPro" id="IPR013320">
    <property type="entry name" value="ConA-like_dom_sf"/>
</dbReference>
<dbReference type="GO" id="GO:0045121">
    <property type="term" value="C:membrane raft"/>
    <property type="evidence" value="ECO:0007669"/>
    <property type="project" value="UniProtKB-SubCell"/>
</dbReference>
<dbReference type="PROSITE" id="PS00010">
    <property type="entry name" value="ASX_HYDROXYL"/>
    <property type="match status" value="2"/>
</dbReference>
<organism evidence="15 16">
    <name type="scientific">Adineta steineri</name>
    <dbReference type="NCBI Taxonomy" id="433720"/>
    <lineage>
        <taxon>Eukaryota</taxon>
        <taxon>Metazoa</taxon>
        <taxon>Spiralia</taxon>
        <taxon>Gnathifera</taxon>
        <taxon>Rotifera</taxon>
        <taxon>Eurotatoria</taxon>
        <taxon>Bdelloidea</taxon>
        <taxon>Adinetida</taxon>
        <taxon>Adinetidae</taxon>
        <taxon>Adineta</taxon>
    </lineage>
</organism>
<feature type="domain" description="EGF-like" evidence="14">
    <location>
        <begin position="1293"/>
        <end position="1328"/>
    </location>
</feature>
<evidence type="ECO:0000256" key="6">
    <source>
        <dbReference type="ARBA" id="ARBA00022729"/>
    </source>
</evidence>
<dbReference type="InterPro" id="IPR000742">
    <property type="entry name" value="EGF"/>
</dbReference>
<dbReference type="Pfam" id="PF00054">
    <property type="entry name" value="Laminin_G_1"/>
    <property type="match status" value="1"/>
</dbReference>
<dbReference type="SMART" id="SM00282">
    <property type="entry name" value="LamG"/>
    <property type="match status" value="1"/>
</dbReference>
<feature type="domain" description="EGF-like" evidence="14">
    <location>
        <begin position="1020"/>
        <end position="1055"/>
    </location>
</feature>
<dbReference type="Pfam" id="PF01463">
    <property type="entry name" value="LRRCT"/>
    <property type="match status" value="3"/>
</dbReference>
<keyword evidence="2" id="KW-0217">Developmental protein</keyword>
<evidence type="ECO:0000256" key="9">
    <source>
        <dbReference type="ARBA" id="ARBA00023180"/>
    </source>
</evidence>
<dbReference type="PROSITE" id="PS01187">
    <property type="entry name" value="EGF_CA"/>
    <property type="match status" value="2"/>
</dbReference>
<dbReference type="GO" id="GO:0007399">
    <property type="term" value="P:nervous system development"/>
    <property type="evidence" value="ECO:0007669"/>
    <property type="project" value="UniProtKB-ARBA"/>
</dbReference>
<feature type="disulfide bond" evidence="10">
    <location>
        <begin position="1099"/>
        <end position="1108"/>
    </location>
</feature>
<evidence type="ECO:0000256" key="1">
    <source>
        <dbReference type="ARBA" id="ARBA00004613"/>
    </source>
</evidence>
<proteinExistence type="predicted"/>
<evidence type="ECO:0000313" key="15">
    <source>
        <dbReference type="EMBL" id="CAF3754908.1"/>
    </source>
</evidence>
<dbReference type="CDD" id="cd00054">
    <property type="entry name" value="EGF_CA"/>
    <property type="match status" value="4"/>
</dbReference>
<dbReference type="InterPro" id="IPR001881">
    <property type="entry name" value="EGF-like_Ca-bd_dom"/>
</dbReference>
<dbReference type="CDD" id="cd00110">
    <property type="entry name" value="LamG"/>
    <property type="match status" value="1"/>
</dbReference>
<evidence type="ECO:0008006" key="17">
    <source>
        <dbReference type="Google" id="ProtNLM"/>
    </source>
</evidence>
<dbReference type="InterPro" id="IPR000372">
    <property type="entry name" value="LRRNT"/>
</dbReference>
<feature type="disulfide bond" evidence="10">
    <location>
        <begin position="1045"/>
        <end position="1054"/>
    </location>
</feature>
<dbReference type="InterPro" id="IPR018097">
    <property type="entry name" value="EGF_Ca-bd_CS"/>
</dbReference>
<keyword evidence="3" id="KW-0964">Secreted</keyword>
<dbReference type="Gene3D" id="3.80.10.10">
    <property type="entry name" value="Ribonuclease Inhibitor"/>
    <property type="match status" value="4"/>
</dbReference>
<keyword evidence="5" id="KW-0433">Leucine-rich repeat</keyword>
<feature type="disulfide bond" evidence="10">
    <location>
        <begin position="930"/>
        <end position="939"/>
    </location>
</feature>
<dbReference type="InterPro" id="IPR050541">
    <property type="entry name" value="LRR_TM_domain-containing"/>
</dbReference>
<dbReference type="InterPro" id="IPR001791">
    <property type="entry name" value="Laminin_G"/>
</dbReference>
<feature type="domain" description="Laminin G" evidence="13">
    <location>
        <begin position="1112"/>
        <end position="1287"/>
    </location>
</feature>
<dbReference type="InterPro" id="IPR000483">
    <property type="entry name" value="Cys-rich_flank_reg_C"/>
</dbReference>
<protein>
    <recommendedName>
        <fullName evidence="17">Slit-like protein</fullName>
    </recommendedName>
</protein>
<evidence type="ECO:0000256" key="5">
    <source>
        <dbReference type="ARBA" id="ARBA00022614"/>
    </source>
</evidence>
<comment type="subcellular location">
    <subcellularLocation>
        <location evidence="1">Secreted</location>
    </subcellularLocation>
</comment>
<dbReference type="SMART" id="SM00365">
    <property type="entry name" value="LRR_SD22"/>
    <property type="match status" value="10"/>
</dbReference>
<evidence type="ECO:0000256" key="10">
    <source>
        <dbReference type="PROSITE-ProRule" id="PRU00076"/>
    </source>
</evidence>
<dbReference type="SUPFAM" id="SSF49899">
    <property type="entry name" value="Concanavalin A-like lectins/glucanases"/>
    <property type="match status" value="1"/>
</dbReference>
<keyword evidence="8 10" id="KW-1015">Disulfide bond</keyword>
<dbReference type="SMART" id="SM00181">
    <property type="entry name" value="EGF"/>
    <property type="match status" value="7"/>
</dbReference>
<comment type="caution">
    <text evidence="10">Lacks conserved residue(s) required for the propagation of feature annotation.</text>
</comment>
<dbReference type="InterPro" id="IPR013032">
    <property type="entry name" value="EGF-like_CS"/>
</dbReference>
<evidence type="ECO:0000259" key="14">
    <source>
        <dbReference type="PROSITE" id="PS50026"/>
    </source>
</evidence>
<evidence type="ECO:0000256" key="11">
    <source>
        <dbReference type="SAM" id="SignalP"/>
    </source>
</evidence>
<dbReference type="PROSITE" id="PS00022">
    <property type="entry name" value="EGF_1"/>
    <property type="match status" value="7"/>
</dbReference>
<dbReference type="PROSITE" id="PS50026">
    <property type="entry name" value="EGF_3"/>
    <property type="match status" value="7"/>
</dbReference>
<dbReference type="PANTHER" id="PTHR24369">
    <property type="entry name" value="ANTIGEN BSP, PUTATIVE-RELATED"/>
    <property type="match status" value="1"/>
</dbReference>
<dbReference type="InterPro" id="IPR003591">
    <property type="entry name" value="Leu-rich_rpt_typical-subtyp"/>
</dbReference>
<dbReference type="Pfam" id="PF01462">
    <property type="entry name" value="LRRNT"/>
    <property type="match status" value="3"/>
</dbReference>
<feature type="chain" id="PRO_5032784476" description="Slit-like protein" evidence="11">
    <location>
        <begin position="24"/>
        <end position="1423"/>
    </location>
</feature>
<feature type="disulfide bond" evidence="10">
    <location>
        <begin position="968"/>
        <end position="977"/>
    </location>
</feature>
<dbReference type="PROSITE" id="PS51450">
    <property type="entry name" value="LRR"/>
    <property type="match status" value="5"/>
</dbReference>
<dbReference type="Pfam" id="PF00008">
    <property type="entry name" value="EGF"/>
    <property type="match status" value="3"/>
</dbReference>
<keyword evidence="9" id="KW-0325">Glycoprotein</keyword>
<dbReference type="GO" id="GO:0005576">
    <property type="term" value="C:extracellular region"/>
    <property type="evidence" value="ECO:0007669"/>
    <property type="project" value="UniProtKB-SubCell"/>
</dbReference>
<feature type="domain" description="EGF-like" evidence="14">
    <location>
        <begin position="903"/>
        <end position="940"/>
    </location>
</feature>
<evidence type="ECO:0000256" key="2">
    <source>
        <dbReference type="ARBA" id="ARBA00022473"/>
    </source>
</evidence>
<comment type="caution">
    <text evidence="15">The sequence shown here is derived from an EMBL/GenBank/DDBJ whole genome shotgun (WGS) entry which is preliminary data.</text>
</comment>
<dbReference type="SUPFAM" id="SSF52058">
    <property type="entry name" value="L domain-like"/>
    <property type="match status" value="2"/>
</dbReference>
<reference evidence="15" key="1">
    <citation type="submission" date="2021-02" db="EMBL/GenBank/DDBJ databases">
        <authorList>
            <person name="Nowell W R."/>
        </authorList>
    </citation>
    <scope>NUCLEOTIDE SEQUENCE</scope>
</reference>
<feature type="disulfide bond" evidence="10">
    <location>
        <begin position="1297"/>
        <end position="1307"/>
    </location>
</feature>
<dbReference type="GO" id="GO:0043204">
    <property type="term" value="C:perikaryon"/>
    <property type="evidence" value="ECO:0007669"/>
    <property type="project" value="UniProtKB-SubCell"/>
</dbReference>
<evidence type="ECO:0000259" key="13">
    <source>
        <dbReference type="PROSITE" id="PS50025"/>
    </source>
</evidence>